<gene>
    <name evidence="1" type="ORF">EPI10_005712</name>
</gene>
<reference evidence="1" key="1">
    <citation type="submission" date="2019-08" db="EMBL/GenBank/DDBJ databases">
        <authorList>
            <person name="Liu F."/>
        </authorList>
    </citation>
    <scope>NUCLEOTIDE SEQUENCE [LARGE SCALE GENOMIC DNA]</scope>
    <source>
        <strain evidence="1">PA1801</strain>
        <tissue evidence="1">Leaf</tissue>
    </source>
</reference>
<dbReference type="AlphaFoldDB" id="A0A5B6WNV8"/>
<sequence length="210" mass="23529">MISPLYISFELVGNKWHAVRNIIALSKCDISCSERIGSFRVRCVTSTDAWKLPLAEWWYNSTFYSTIHTTFYEALYGQPPPKHMPYFAGVSSVVSVYRSLQHREAVGEFVYLKLQPCGQHSINRVLNQTLSLKYFGPSAIEAKAGQLPQGSHIHPTFHVSQLKKHVGSTLVQTTLPLVDANGALLKEPIRILEHCVVKKGNCTAIEMLGE</sequence>
<evidence type="ECO:0000313" key="2">
    <source>
        <dbReference type="Proteomes" id="UP000325315"/>
    </source>
</evidence>
<dbReference type="Proteomes" id="UP000325315">
    <property type="component" value="Unassembled WGS sequence"/>
</dbReference>
<protein>
    <submittedName>
        <fullName evidence="1">BSD domain-containing protein 1-A-like</fullName>
    </submittedName>
</protein>
<proteinExistence type="predicted"/>
<dbReference type="OrthoDB" id="5554229at2759"/>
<dbReference type="EMBL" id="SMMG02000002">
    <property type="protein sequence ID" value="KAA3483551.1"/>
    <property type="molecule type" value="Genomic_DNA"/>
</dbReference>
<organism evidence="1 2">
    <name type="scientific">Gossypium australe</name>
    <dbReference type="NCBI Taxonomy" id="47621"/>
    <lineage>
        <taxon>Eukaryota</taxon>
        <taxon>Viridiplantae</taxon>
        <taxon>Streptophyta</taxon>
        <taxon>Embryophyta</taxon>
        <taxon>Tracheophyta</taxon>
        <taxon>Spermatophyta</taxon>
        <taxon>Magnoliopsida</taxon>
        <taxon>eudicotyledons</taxon>
        <taxon>Gunneridae</taxon>
        <taxon>Pentapetalae</taxon>
        <taxon>rosids</taxon>
        <taxon>malvids</taxon>
        <taxon>Malvales</taxon>
        <taxon>Malvaceae</taxon>
        <taxon>Malvoideae</taxon>
        <taxon>Gossypium</taxon>
    </lineage>
</organism>
<comment type="caution">
    <text evidence="1">The sequence shown here is derived from an EMBL/GenBank/DDBJ whole genome shotgun (WGS) entry which is preliminary data.</text>
</comment>
<evidence type="ECO:0000313" key="1">
    <source>
        <dbReference type="EMBL" id="KAA3483551.1"/>
    </source>
</evidence>
<accession>A0A5B6WNV8</accession>
<keyword evidence="2" id="KW-1185">Reference proteome</keyword>
<name>A0A5B6WNV8_9ROSI</name>